<organism evidence="1 2">
    <name type="scientific">Plakobranchus ocellatus</name>
    <dbReference type="NCBI Taxonomy" id="259542"/>
    <lineage>
        <taxon>Eukaryota</taxon>
        <taxon>Metazoa</taxon>
        <taxon>Spiralia</taxon>
        <taxon>Lophotrochozoa</taxon>
        <taxon>Mollusca</taxon>
        <taxon>Gastropoda</taxon>
        <taxon>Heterobranchia</taxon>
        <taxon>Euthyneura</taxon>
        <taxon>Panpulmonata</taxon>
        <taxon>Sacoglossa</taxon>
        <taxon>Placobranchoidea</taxon>
        <taxon>Plakobranchidae</taxon>
        <taxon>Plakobranchus</taxon>
    </lineage>
</organism>
<gene>
    <name evidence="1" type="ORF">PoB_004613300</name>
</gene>
<protein>
    <submittedName>
        <fullName evidence="1">Uncharacterized protein</fullName>
    </submittedName>
</protein>
<evidence type="ECO:0000313" key="1">
    <source>
        <dbReference type="EMBL" id="GFO19628.1"/>
    </source>
</evidence>
<sequence length="137" mass="15446">MYLINKSLDDDKNRDEWEDNCYGHNLETGPYESEVVESLKKPEAAFNSLYNGETRQRHCNPGPTYQQEGQGVCVNQSSKAGKEDKGHQSKVTLMAIYSVHIKEIPDFQGLIRSSTEGQVPADFRVRSFDVVLPTPPL</sequence>
<keyword evidence="2" id="KW-1185">Reference proteome</keyword>
<name>A0AAV4BJ70_9GAST</name>
<dbReference type="EMBL" id="BLXT01005070">
    <property type="protein sequence ID" value="GFO19628.1"/>
    <property type="molecule type" value="Genomic_DNA"/>
</dbReference>
<dbReference type="Proteomes" id="UP000735302">
    <property type="component" value="Unassembled WGS sequence"/>
</dbReference>
<comment type="caution">
    <text evidence="1">The sequence shown here is derived from an EMBL/GenBank/DDBJ whole genome shotgun (WGS) entry which is preliminary data.</text>
</comment>
<evidence type="ECO:0000313" key="2">
    <source>
        <dbReference type="Proteomes" id="UP000735302"/>
    </source>
</evidence>
<reference evidence="1 2" key="1">
    <citation type="journal article" date="2021" name="Elife">
        <title>Chloroplast acquisition without the gene transfer in kleptoplastic sea slugs, Plakobranchus ocellatus.</title>
        <authorList>
            <person name="Maeda T."/>
            <person name="Takahashi S."/>
            <person name="Yoshida T."/>
            <person name="Shimamura S."/>
            <person name="Takaki Y."/>
            <person name="Nagai Y."/>
            <person name="Toyoda A."/>
            <person name="Suzuki Y."/>
            <person name="Arimoto A."/>
            <person name="Ishii H."/>
            <person name="Satoh N."/>
            <person name="Nishiyama T."/>
            <person name="Hasebe M."/>
            <person name="Maruyama T."/>
            <person name="Minagawa J."/>
            <person name="Obokata J."/>
            <person name="Shigenobu S."/>
        </authorList>
    </citation>
    <scope>NUCLEOTIDE SEQUENCE [LARGE SCALE GENOMIC DNA]</scope>
</reference>
<dbReference type="AlphaFoldDB" id="A0AAV4BJ70"/>
<proteinExistence type="predicted"/>
<accession>A0AAV4BJ70</accession>